<evidence type="ECO:0000313" key="2">
    <source>
        <dbReference type="EMBL" id="RHC88158.1"/>
    </source>
</evidence>
<dbReference type="Proteomes" id="UP000434916">
    <property type="component" value="Unassembled WGS sequence"/>
</dbReference>
<dbReference type="PANTHER" id="PTHR38479">
    <property type="entry name" value="LMO0824 PROTEIN"/>
    <property type="match status" value="1"/>
</dbReference>
<dbReference type="RefSeq" id="WP_046452435.1">
    <property type="nucleotide sequence ID" value="NZ_BAABZJ010000001.1"/>
</dbReference>
<evidence type="ECO:0000313" key="4">
    <source>
        <dbReference type="Proteomes" id="UP000434916"/>
    </source>
</evidence>
<organism evidence="2 3">
    <name type="scientific">Parabacteroides merdae</name>
    <dbReference type="NCBI Taxonomy" id="46503"/>
    <lineage>
        <taxon>Bacteria</taxon>
        <taxon>Pseudomonadati</taxon>
        <taxon>Bacteroidota</taxon>
        <taxon>Bacteroidia</taxon>
        <taxon>Bacteroidales</taxon>
        <taxon>Tannerellaceae</taxon>
        <taxon>Parabacteroides</taxon>
    </lineage>
</organism>
<dbReference type="GO" id="GO:0003677">
    <property type="term" value="F:DNA binding"/>
    <property type="evidence" value="ECO:0007669"/>
    <property type="project" value="UniProtKB-KW"/>
</dbReference>
<accession>A0A3R6B618</accession>
<dbReference type="AlphaFoldDB" id="A0A3R6B618"/>
<evidence type="ECO:0000313" key="3">
    <source>
        <dbReference type="Proteomes" id="UP000286260"/>
    </source>
</evidence>
<dbReference type="EMBL" id="QSII01000006">
    <property type="protein sequence ID" value="RHC88158.1"/>
    <property type="molecule type" value="Genomic_DNA"/>
</dbReference>
<dbReference type="InterPro" id="IPR009351">
    <property type="entry name" value="AlkZ-like"/>
</dbReference>
<dbReference type="Pfam" id="PF06224">
    <property type="entry name" value="AlkZ-like"/>
    <property type="match status" value="1"/>
</dbReference>
<reference evidence="1 4" key="2">
    <citation type="journal article" date="2019" name="Nat. Med.">
        <title>A library of human gut bacterial isolates paired with longitudinal multiomics data enables mechanistic microbiome research.</title>
        <authorList>
            <person name="Poyet M."/>
            <person name="Groussin M."/>
            <person name="Gibbons S.M."/>
            <person name="Avila-Pacheco J."/>
            <person name="Jiang X."/>
            <person name="Kearney S.M."/>
            <person name="Perrotta A.R."/>
            <person name="Berdy B."/>
            <person name="Zhao S."/>
            <person name="Lieberman T.D."/>
            <person name="Swanson P.K."/>
            <person name="Smith M."/>
            <person name="Roesemann S."/>
            <person name="Alexander J.E."/>
            <person name="Rich S.A."/>
            <person name="Livny J."/>
            <person name="Vlamakis H."/>
            <person name="Clish C."/>
            <person name="Bullock K."/>
            <person name="Deik A."/>
            <person name="Scott J."/>
            <person name="Pierce K.A."/>
            <person name="Xavier R.J."/>
            <person name="Alm E.J."/>
        </authorList>
    </citation>
    <scope>NUCLEOTIDE SEQUENCE [LARGE SCALE GENOMIC DNA]</scope>
    <source>
        <strain evidence="1 4">BIOML-A29</strain>
    </source>
</reference>
<evidence type="ECO:0000313" key="1">
    <source>
        <dbReference type="EMBL" id="MTU38972.1"/>
    </source>
</evidence>
<gene>
    <name evidence="2" type="ORF">DW828_06595</name>
    <name evidence="1" type="ORF">GMD82_05535</name>
</gene>
<dbReference type="Proteomes" id="UP000286260">
    <property type="component" value="Unassembled WGS sequence"/>
</dbReference>
<keyword evidence="2" id="KW-0238">DNA-binding</keyword>
<sequence>MLTDIRLLSHQLAKPRFRSPKELVAWMGAVQAQEYTMAKWAVGTRLKSSSLRVVDDALAKGEILRTHILRPTWHFIAAEDIRWMLQLSGGRIRTAFDSYARSRKMEITESFYTKGCRLLEQLLGGNKSLTKQELMDGFGRAGVETDNHLIHYFLVRAETDGLVCSGVDKNKKPTYALLEERVPPMKELSREEALARLATLYFQSHSPATLSDFVWWSGLTATEARHAVALIETDLLTEKFDSETFYLHVTCDLKARCRKVLHLLPSYDEYLISYKDRTTVMLREHHPKAFNTFGIFYPVILYEGRIVGNWKKDSKKKALAVETSLFDESFDLPEDLLKKAVDYYCSFHAQKSGFHT</sequence>
<comment type="caution">
    <text evidence="2">The sequence shown here is derived from an EMBL/GenBank/DDBJ whole genome shotgun (WGS) entry which is preliminary data.</text>
</comment>
<dbReference type="PANTHER" id="PTHR38479:SF2">
    <property type="entry name" value="WINGED HELIX DNA-BINDING DOMAIN-CONTAINING PROTEIN"/>
    <property type="match status" value="1"/>
</dbReference>
<keyword evidence="4" id="KW-1185">Reference proteome</keyword>
<name>A0A3R6B618_9BACT</name>
<protein>
    <submittedName>
        <fullName evidence="2">Winged helix DNA-binding domain-containing protein</fullName>
    </submittedName>
</protein>
<dbReference type="EMBL" id="WNCN01000006">
    <property type="protein sequence ID" value="MTU38972.1"/>
    <property type="molecule type" value="Genomic_DNA"/>
</dbReference>
<reference evidence="2 3" key="1">
    <citation type="submission" date="2018-08" db="EMBL/GenBank/DDBJ databases">
        <title>A genome reference for cultivated species of the human gut microbiota.</title>
        <authorList>
            <person name="Zou Y."/>
            <person name="Xue W."/>
            <person name="Luo G."/>
        </authorList>
    </citation>
    <scope>NUCLEOTIDE SEQUENCE [LARGE SCALE GENOMIC DNA]</scope>
    <source>
        <strain evidence="2 3">AM34-17</strain>
    </source>
</reference>
<proteinExistence type="predicted"/>